<comment type="similarity">
    <text evidence="1">Belongs to the outer membrane factor (OMF) (TC 1.B.17) family.</text>
</comment>
<evidence type="ECO:0000313" key="4">
    <source>
        <dbReference type="Proteomes" id="UP000239711"/>
    </source>
</evidence>
<sequence>MRYYLTVLTLCAVFIGYAQPYSLDQLEASFLQRNYLVIAEKFEISKAEAEIVQEKVWENPTLAISEVNLWTNPGGERMTPMFGSWGETQQISVGLEQLIETAGKRKKRVAIKRLEHRMAVYEFEELVRELKKELRQTFYQLSSVKYNRSQLMHIVQLFEQMKNQYDRQASQQNITKADYFRVNNELASLRKDLIDLEADMETNLSKLRMLTRLSDLELDQLQVNQRFTSRTILLPADIKTLLAEQNIAIQKQAVSIKKAEGELTLERANRKPDMTVGMEYDRGGNIMQDFIGLNLSIDLPIFNRNKGNIQKARYQLDQEKVIYEGLQSELEEEVNQYKKQLLGYENMLNGWENAEPQEKMMENYHKHLLEKQVTLMEFIDYVQSHREAQESYVAIWEDYNLTFEELQYLLGKDF</sequence>
<proteinExistence type="inferred from homology"/>
<feature type="coiled-coil region" evidence="2">
    <location>
        <begin position="316"/>
        <end position="354"/>
    </location>
</feature>
<dbReference type="SUPFAM" id="SSF56954">
    <property type="entry name" value="Outer membrane efflux proteins (OEP)"/>
    <property type="match status" value="1"/>
</dbReference>
<evidence type="ECO:0000256" key="2">
    <source>
        <dbReference type="SAM" id="Coils"/>
    </source>
</evidence>
<dbReference type="InterPro" id="IPR003423">
    <property type="entry name" value="OMP_efflux"/>
</dbReference>
<dbReference type="Proteomes" id="UP000239711">
    <property type="component" value="Unassembled WGS sequence"/>
</dbReference>
<keyword evidence="4" id="KW-1185">Reference proteome</keyword>
<accession>A0A2S9J401</accession>
<comment type="caution">
    <text evidence="3">The sequence shown here is derived from an EMBL/GenBank/DDBJ whole genome shotgun (WGS) entry which is preliminary data.</text>
</comment>
<evidence type="ECO:0000313" key="3">
    <source>
        <dbReference type="EMBL" id="PRD47474.1"/>
    </source>
</evidence>
<dbReference type="GO" id="GO:0015562">
    <property type="term" value="F:efflux transmembrane transporter activity"/>
    <property type="evidence" value="ECO:0007669"/>
    <property type="project" value="InterPro"/>
</dbReference>
<dbReference type="PANTHER" id="PTHR30203">
    <property type="entry name" value="OUTER MEMBRANE CATION EFFLUX PROTEIN"/>
    <property type="match status" value="1"/>
</dbReference>
<evidence type="ECO:0000256" key="1">
    <source>
        <dbReference type="ARBA" id="ARBA00007613"/>
    </source>
</evidence>
<gene>
    <name evidence="3" type="ORF">C5745_09125</name>
</gene>
<keyword evidence="2" id="KW-0175">Coiled coil</keyword>
<dbReference type="Pfam" id="PF02321">
    <property type="entry name" value="OEP"/>
    <property type="match status" value="1"/>
</dbReference>
<dbReference type="PANTHER" id="PTHR30203:SF23">
    <property type="entry name" value="OUTER MEMBRANE EFFLUX PROTEIN"/>
    <property type="match status" value="1"/>
</dbReference>
<reference evidence="3 4" key="1">
    <citation type="submission" date="2018-02" db="EMBL/GenBank/DDBJ databases">
        <title>The draft genome of Sphingobacterium sp. 5JN-11.</title>
        <authorList>
            <person name="Liu L."/>
            <person name="Li L."/>
            <person name="Liang L."/>
            <person name="Zhang X."/>
            <person name="Wang T."/>
        </authorList>
    </citation>
    <scope>NUCLEOTIDE SEQUENCE [LARGE SCALE GENOMIC DNA]</scope>
    <source>
        <strain evidence="3 4">5JN-11</strain>
    </source>
</reference>
<dbReference type="OrthoDB" id="9791261at2"/>
<evidence type="ECO:0008006" key="5">
    <source>
        <dbReference type="Google" id="ProtNLM"/>
    </source>
</evidence>
<dbReference type="InterPro" id="IPR010131">
    <property type="entry name" value="MdtP/NodT-like"/>
</dbReference>
<dbReference type="RefSeq" id="WP_105716696.1">
    <property type="nucleotide sequence ID" value="NZ_PVBQ01000006.1"/>
</dbReference>
<organism evidence="3 4">
    <name type="scientific">Sphingobacterium haloxyli</name>
    <dbReference type="NCBI Taxonomy" id="2100533"/>
    <lineage>
        <taxon>Bacteria</taxon>
        <taxon>Pseudomonadati</taxon>
        <taxon>Bacteroidota</taxon>
        <taxon>Sphingobacteriia</taxon>
        <taxon>Sphingobacteriales</taxon>
        <taxon>Sphingobacteriaceae</taxon>
        <taxon>Sphingobacterium</taxon>
    </lineage>
</organism>
<name>A0A2S9J401_9SPHI</name>
<dbReference type="AlphaFoldDB" id="A0A2S9J401"/>
<protein>
    <recommendedName>
        <fullName evidence="5">TolC family protein</fullName>
    </recommendedName>
</protein>
<dbReference type="EMBL" id="PVBQ01000006">
    <property type="protein sequence ID" value="PRD47474.1"/>
    <property type="molecule type" value="Genomic_DNA"/>
</dbReference>
<dbReference type="Gene3D" id="1.20.1600.10">
    <property type="entry name" value="Outer membrane efflux proteins (OEP)"/>
    <property type="match status" value="1"/>
</dbReference>